<keyword evidence="4" id="KW-1185">Reference proteome</keyword>
<organism evidence="3 4">
    <name type="scientific">Phytophthora lilii</name>
    <dbReference type="NCBI Taxonomy" id="2077276"/>
    <lineage>
        <taxon>Eukaryota</taxon>
        <taxon>Sar</taxon>
        <taxon>Stramenopiles</taxon>
        <taxon>Oomycota</taxon>
        <taxon>Peronosporomycetes</taxon>
        <taxon>Peronosporales</taxon>
        <taxon>Peronosporaceae</taxon>
        <taxon>Phytophthora</taxon>
    </lineage>
</organism>
<dbReference type="EMBL" id="BSXW01012484">
    <property type="protein sequence ID" value="GMF65594.1"/>
    <property type="molecule type" value="Genomic_DNA"/>
</dbReference>
<reference evidence="3" key="1">
    <citation type="submission" date="2023-04" db="EMBL/GenBank/DDBJ databases">
        <title>Phytophthora lilii NBRC 32176.</title>
        <authorList>
            <person name="Ichikawa N."/>
            <person name="Sato H."/>
            <person name="Tonouchi N."/>
        </authorList>
    </citation>
    <scope>NUCLEOTIDE SEQUENCE</scope>
    <source>
        <strain evidence="3">NBRC 32176</strain>
    </source>
</reference>
<dbReference type="Proteomes" id="UP001165083">
    <property type="component" value="Unassembled WGS sequence"/>
</dbReference>
<name>A0A9W7D847_9STRA</name>
<dbReference type="InterPro" id="IPR029526">
    <property type="entry name" value="PGBD"/>
</dbReference>
<accession>A0A9W7D847</accession>
<feature type="compositionally biased region" description="Acidic residues" evidence="1">
    <location>
        <begin position="95"/>
        <end position="113"/>
    </location>
</feature>
<dbReference type="PANTHER" id="PTHR46599:SF3">
    <property type="entry name" value="PIGGYBAC TRANSPOSABLE ELEMENT-DERIVED PROTEIN 4"/>
    <property type="match status" value="1"/>
</dbReference>
<proteinExistence type="predicted"/>
<dbReference type="PANTHER" id="PTHR46599">
    <property type="entry name" value="PIGGYBAC TRANSPOSABLE ELEMENT-DERIVED PROTEIN 4"/>
    <property type="match status" value="1"/>
</dbReference>
<evidence type="ECO:0000259" key="2">
    <source>
        <dbReference type="Pfam" id="PF13843"/>
    </source>
</evidence>
<evidence type="ECO:0000313" key="4">
    <source>
        <dbReference type="Proteomes" id="UP001165083"/>
    </source>
</evidence>
<feature type="region of interest" description="Disordered" evidence="1">
    <location>
        <begin position="87"/>
        <end position="114"/>
    </location>
</feature>
<dbReference type="Pfam" id="PF13843">
    <property type="entry name" value="DDE_Tnp_1_7"/>
    <property type="match status" value="1"/>
</dbReference>
<dbReference type="OrthoDB" id="121467at2759"/>
<evidence type="ECO:0000256" key="1">
    <source>
        <dbReference type="SAM" id="MobiDB-lite"/>
    </source>
</evidence>
<feature type="domain" description="PiggyBac transposable element-derived protein" evidence="2">
    <location>
        <begin position="158"/>
        <end position="373"/>
    </location>
</feature>
<evidence type="ECO:0000313" key="3">
    <source>
        <dbReference type="EMBL" id="GMF65594.1"/>
    </source>
</evidence>
<protein>
    <submittedName>
        <fullName evidence="3">Unnamed protein product</fullName>
    </submittedName>
</protein>
<gene>
    <name evidence="3" type="ORF">Plil01_001823200</name>
</gene>
<comment type="caution">
    <text evidence="3">The sequence shown here is derived from an EMBL/GenBank/DDBJ whole genome shotgun (WGS) entry which is preliminary data.</text>
</comment>
<sequence length="379" mass="42085">MQVGSRVVGKTRRTRGRIGIILGVNTEGRQRKFEVKWSCGTRETVAARSISLAAIQEPQQGCESVPNASTSTFTELLLGVSEGGASVDLNSSSSSDEDELNCEESNEQEEDDGAIYANGRKWTPCESVLLDPGAHVQPHRACLLWPQPLALGDKTLAKYFYLMYPMSTLRNTMSSTNYNLQKKQYRRINVGDWFKWIGIRLAMAFEPRRGPLPTYWDHASQDGSVSTAANFGQRFGMTRHCFEQLLSCMSFGKSIVEGDPWMPIRPFLDGFNERRLQVVSPGSVLCVDESMSAWKGREGKYCYDGIPHKTKIVRKPEGLGAELKGIADGDTGIILSLELIKGSTRQRQKPYAAEYGEGTAVVLRLAERFRGTGLYRSCG</sequence>
<dbReference type="AlphaFoldDB" id="A0A9W7D847"/>